<proteinExistence type="inferred from homology"/>
<feature type="compositionally biased region" description="Low complexity" evidence="5">
    <location>
        <begin position="282"/>
        <end position="293"/>
    </location>
</feature>
<feature type="region of interest" description="Disordered" evidence="5">
    <location>
        <begin position="187"/>
        <end position="373"/>
    </location>
</feature>
<dbReference type="STRING" id="554055.A0A2P6VNC7"/>
<dbReference type="OrthoDB" id="10260961at2759"/>
<comment type="similarity">
    <text evidence="3">Belongs to the SCO1/2 family.</text>
</comment>
<evidence type="ECO:0000313" key="8">
    <source>
        <dbReference type="Proteomes" id="UP000239649"/>
    </source>
</evidence>
<dbReference type="InterPro" id="IPR016024">
    <property type="entry name" value="ARM-type_fold"/>
</dbReference>
<dbReference type="GO" id="GO:0042274">
    <property type="term" value="P:ribosomal small subunit biogenesis"/>
    <property type="evidence" value="ECO:0007669"/>
    <property type="project" value="TreeGrafter"/>
</dbReference>
<evidence type="ECO:0000256" key="2">
    <source>
        <dbReference type="ARBA" id="ARBA00006856"/>
    </source>
</evidence>
<feature type="compositionally biased region" description="Basic and acidic residues" evidence="5">
    <location>
        <begin position="29"/>
        <end position="41"/>
    </location>
</feature>
<evidence type="ECO:0000259" key="6">
    <source>
        <dbReference type="PROSITE" id="PS51366"/>
    </source>
</evidence>
<dbReference type="Pfam" id="PF02847">
    <property type="entry name" value="MA3"/>
    <property type="match status" value="1"/>
</dbReference>
<dbReference type="InterPro" id="IPR050781">
    <property type="entry name" value="CWC22_splicing_factor"/>
</dbReference>
<comment type="caution">
    <text evidence="7">The sequence shown here is derived from an EMBL/GenBank/DDBJ whole genome shotgun (WGS) entry which is preliminary data.</text>
</comment>
<dbReference type="GO" id="GO:0003723">
    <property type="term" value="F:RNA binding"/>
    <property type="evidence" value="ECO:0007669"/>
    <property type="project" value="InterPro"/>
</dbReference>
<dbReference type="PANTHER" id="PTHR18034:SF4">
    <property type="entry name" value="NUCLEOLAR MIF4G DOMAIN-CONTAINING PROTEIN 1"/>
    <property type="match status" value="1"/>
</dbReference>
<feature type="region of interest" description="Disordered" evidence="5">
    <location>
        <begin position="1"/>
        <end position="131"/>
    </location>
</feature>
<feature type="compositionally biased region" description="Acidic residues" evidence="5">
    <location>
        <begin position="260"/>
        <end position="269"/>
    </location>
</feature>
<feature type="compositionally biased region" description="Acidic residues" evidence="5">
    <location>
        <begin position="332"/>
        <end position="349"/>
    </location>
</feature>
<dbReference type="Proteomes" id="UP000239649">
    <property type="component" value="Unassembled WGS sequence"/>
</dbReference>
<dbReference type="Pfam" id="PF15011">
    <property type="entry name" value="CA109-like"/>
    <property type="match status" value="1"/>
</dbReference>
<dbReference type="SUPFAM" id="SSF52833">
    <property type="entry name" value="Thioredoxin-like"/>
    <property type="match status" value="1"/>
</dbReference>
<reference evidence="7 8" key="1">
    <citation type="journal article" date="2018" name="Plant J.">
        <title>Genome sequences of Chlorella sorokiniana UTEX 1602 and Micractinium conductrix SAG 241.80: implications to maltose excretion by a green alga.</title>
        <authorList>
            <person name="Arriola M.B."/>
            <person name="Velmurugan N."/>
            <person name="Zhang Y."/>
            <person name="Plunkett M.H."/>
            <person name="Hondzo H."/>
            <person name="Barney B.M."/>
        </authorList>
    </citation>
    <scope>NUCLEOTIDE SEQUENCE [LARGE SCALE GENOMIC DNA]</scope>
    <source>
        <strain evidence="7 8">SAG 241.80</strain>
    </source>
</reference>
<dbReference type="InterPro" id="IPR003890">
    <property type="entry name" value="MIF4G-like_typ-3"/>
</dbReference>
<dbReference type="PROSITE" id="PS51366">
    <property type="entry name" value="MI"/>
    <property type="match status" value="1"/>
</dbReference>
<dbReference type="Pfam" id="PF02854">
    <property type="entry name" value="MIF4G"/>
    <property type="match status" value="1"/>
</dbReference>
<evidence type="ECO:0000256" key="4">
    <source>
        <dbReference type="ARBA" id="ARBA00023242"/>
    </source>
</evidence>
<dbReference type="InterPro" id="IPR003782">
    <property type="entry name" value="SCO1/SenC"/>
</dbReference>
<comment type="subcellular location">
    <subcellularLocation>
        <location evidence="1">Nucleus</location>
        <location evidence="1">Nucleolus</location>
    </subcellularLocation>
</comment>
<evidence type="ECO:0000256" key="3">
    <source>
        <dbReference type="ARBA" id="ARBA00010996"/>
    </source>
</evidence>
<dbReference type="SUPFAM" id="SSF48371">
    <property type="entry name" value="ARM repeat"/>
    <property type="match status" value="1"/>
</dbReference>
<sequence length="1290" mass="135942">MFVGRGGRGRGRSRGSGAGRSGPRLPFKLNKELFGEDDRGGGRGRGRGQQPRKERRRTEREERCGGGGGGGGGGRDDGSGGGGRGRGGGRSGGSRQPPERRPIAKGGRGIDGPPAKRQRTGAAPPAAAAGSKFEELLPVHLQAGAPLDPEKELQRQLARKLGLKKGKAQLGGEDGLDEFLEELGGIDDLFGSEAEEDASLAQQQQRRQGTKRRAGAAAPAAYGSGSGSGSEGEGEGGEDFTSDEEDGLEGLLDSGSDGEGGSDEEEEEGGSGSEEGGGSLGSSGDSLLDGLGSSEEESDEEMGGSSGSEGEEEGAAAAVWQRRQKRQRAGSEGEESGSEEGDGEEEEGSDSLASGSEEEEEEQQAAAATAPVGKYVPPAARRAAAAAAAAAGGSGSEAAARVERRVRGLLNRLAEANIQSIVSDLAELYQQEGRRLVSDTVCEELVAAAAEGPRASDRFAAVTAGAVAGLAGSVHAAEIVANFLDRLAGRLDAAAASGDSLCCHNLSMVAAHLYTTGALKPDLVYSLLDSWRQRFTETDVSMIVTLLHACGLQLRAADPIMMKEFVVATHARAAEAGAAGGSGLTKRAQMLLELVVDVKNNRRRDDAKRRVVELAPAVGKWLKACGASDAAVGGITWQKVQQRNKKGIWWMPEATDAQPRQLGGGSAALQAASAAAAVGAGEGGLAGPELLKLAAAMRMNTDVRRAAFCVIMGSEDCVDAVEKLLRLGLKGEQERELVRVTVECCLQEKAWNAYYAHLLLRLCGVGKGHRMTLQFCMWDHLKDLEGLEVRRLTNLARLLASVLASGALPSTMLKVVDFSAALTAREVMFWRICFQHLLATCKTADDCTLLFRRIAAVKELKSLRLALAAFFRRSVGPWLAAKEPGAGGLTAEQLALAVGFGAYTYETFVLAKQDMRPLTEEITRHPSISSLKMIDQNGSRVTAQNLLGKWALIDFGSLGSDADVKGINAICRAAEAAQQRTGVAVTPVFLSLTPRHDKVEDLKRVAGAAGHPGLVLLTGDADGVLECAHKYKALKKSQVLSAVKGDEQYKKGDTAVDESYVSSFVYLVDPAGQFAELWPKDRPLGCLSGMASGKTLERLRQMYAKTDAEVNNWSSLQEEGMSLLGTLANIAARVPALEDPSAYGLLPAAAAAPGLPARLLAKQLEALQGLILQLQECLSGMQAAVDGMARQSQQAQRMVTQDRALTPAVCAAAAPPVPPVDACLQGLREIWRMHAEELRLKRALAEEVRLDSSEAELREVAALWAAQLHLDAARVSDLVYVVAATQERRP</sequence>
<dbReference type="Pfam" id="PF02630">
    <property type="entry name" value="SCO1-SenC"/>
    <property type="match status" value="1"/>
</dbReference>
<dbReference type="InterPro" id="IPR036249">
    <property type="entry name" value="Thioredoxin-like_sf"/>
</dbReference>
<evidence type="ECO:0000256" key="5">
    <source>
        <dbReference type="SAM" id="MobiDB-lite"/>
    </source>
</evidence>
<feature type="compositionally biased region" description="Acidic residues" evidence="5">
    <location>
        <begin position="232"/>
        <end position="248"/>
    </location>
</feature>
<feature type="domain" description="MI" evidence="6">
    <location>
        <begin position="702"/>
        <end position="818"/>
    </location>
</feature>
<comment type="similarity">
    <text evidence="2">Belongs to the CWC22 family.</text>
</comment>
<dbReference type="SMART" id="SM00544">
    <property type="entry name" value="MA3"/>
    <property type="match status" value="1"/>
</dbReference>
<evidence type="ECO:0000256" key="1">
    <source>
        <dbReference type="ARBA" id="ARBA00004604"/>
    </source>
</evidence>
<gene>
    <name evidence="7" type="ORF">C2E20_1375</name>
</gene>
<feature type="compositionally biased region" description="Gly residues" evidence="5">
    <location>
        <begin position="270"/>
        <end position="281"/>
    </location>
</feature>
<dbReference type="Gene3D" id="1.25.40.180">
    <property type="match status" value="1"/>
</dbReference>
<dbReference type="Gene3D" id="3.40.30.10">
    <property type="entry name" value="Glutaredoxin"/>
    <property type="match status" value="1"/>
</dbReference>
<dbReference type="GO" id="GO:0005730">
    <property type="term" value="C:nucleolus"/>
    <property type="evidence" value="ECO:0007669"/>
    <property type="project" value="UniProtKB-SubCell"/>
</dbReference>
<dbReference type="InterPro" id="IPR029159">
    <property type="entry name" value="CA109-like"/>
</dbReference>
<organism evidence="7 8">
    <name type="scientific">Micractinium conductrix</name>
    <dbReference type="NCBI Taxonomy" id="554055"/>
    <lineage>
        <taxon>Eukaryota</taxon>
        <taxon>Viridiplantae</taxon>
        <taxon>Chlorophyta</taxon>
        <taxon>core chlorophytes</taxon>
        <taxon>Trebouxiophyceae</taxon>
        <taxon>Chlorellales</taxon>
        <taxon>Chlorellaceae</taxon>
        <taxon>Chlorella clade</taxon>
        <taxon>Micractinium</taxon>
    </lineage>
</organism>
<dbReference type="PANTHER" id="PTHR18034">
    <property type="entry name" value="CELL CYCLE CONTROL PROTEIN CWF22-RELATED"/>
    <property type="match status" value="1"/>
</dbReference>
<name>A0A2P6VNC7_9CHLO</name>
<keyword evidence="4" id="KW-0539">Nucleus</keyword>
<keyword evidence="8" id="KW-1185">Reference proteome</keyword>
<protein>
    <submittedName>
        <fullName evidence="7">Nucleolar MIF4G domain-containing 1</fullName>
    </submittedName>
</protein>
<accession>A0A2P6VNC7</accession>
<dbReference type="EMBL" id="LHPF02000002">
    <property type="protein sequence ID" value="PSC75596.1"/>
    <property type="molecule type" value="Genomic_DNA"/>
</dbReference>
<feature type="compositionally biased region" description="Gly residues" evidence="5">
    <location>
        <begin position="65"/>
        <end position="92"/>
    </location>
</feature>
<dbReference type="InterPro" id="IPR003891">
    <property type="entry name" value="Initiation_fac_eIF4g_MI"/>
</dbReference>
<evidence type="ECO:0000313" key="7">
    <source>
        <dbReference type="EMBL" id="PSC75596.1"/>
    </source>
</evidence>
<dbReference type="SMART" id="SM00543">
    <property type="entry name" value="MIF4G"/>
    <property type="match status" value="1"/>
</dbReference>